<gene>
    <name evidence="1" type="ORF">HMPREF9445_03111</name>
</gene>
<name>A0ABN0CKB0_9BACE</name>
<comment type="caution">
    <text evidence="1">The sequence shown here is derived from an EMBL/GenBank/DDBJ whole genome shotgun (WGS) entry which is preliminary data.</text>
</comment>
<organism evidence="1 2">
    <name type="scientific">Bacteroides clarus YIT 12056</name>
    <dbReference type="NCBI Taxonomy" id="762984"/>
    <lineage>
        <taxon>Bacteria</taxon>
        <taxon>Pseudomonadati</taxon>
        <taxon>Bacteroidota</taxon>
        <taxon>Bacteroidia</taxon>
        <taxon>Bacteroidales</taxon>
        <taxon>Bacteroidaceae</taxon>
        <taxon>Bacteroides</taxon>
    </lineage>
</organism>
<keyword evidence="2" id="KW-1185">Reference proteome</keyword>
<proteinExistence type="predicted"/>
<accession>A0ABN0CKB0</accession>
<dbReference type="Proteomes" id="UP000010321">
    <property type="component" value="Unassembled WGS sequence"/>
</dbReference>
<sequence>MYNGTVRILFFHICKGNKSQSLGEEMLYFVKLFLILICLLY</sequence>
<evidence type="ECO:0000313" key="2">
    <source>
        <dbReference type="Proteomes" id="UP000010321"/>
    </source>
</evidence>
<dbReference type="EMBL" id="AFBM01000031">
    <property type="protein sequence ID" value="EGF49739.1"/>
    <property type="molecule type" value="Genomic_DNA"/>
</dbReference>
<evidence type="ECO:0000313" key="1">
    <source>
        <dbReference type="EMBL" id="EGF49739.1"/>
    </source>
</evidence>
<protein>
    <submittedName>
        <fullName evidence="1">Uncharacterized protein</fullName>
    </submittedName>
</protein>
<reference evidence="1 2" key="1">
    <citation type="submission" date="2011-02" db="EMBL/GenBank/DDBJ databases">
        <authorList>
            <person name="Weinstock G."/>
            <person name="Sodergren E."/>
            <person name="Clifton S."/>
            <person name="Fulton L."/>
            <person name="Fulton B."/>
            <person name="Courtney L."/>
            <person name="Fronick C."/>
            <person name="Harrison M."/>
            <person name="Strong C."/>
            <person name="Farmer C."/>
            <person name="Delahaunty K."/>
            <person name="Markovic C."/>
            <person name="Hall O."/>
            <person name="Minx P."/>
            <person name="Tomlinson C."/>
            <person name="Mitreva M."/>
            <person name="Hou S."/>
            <person name="Chen J."/>
            <person name="Wollam A."/>
            <person name="Pepin K.H."/>
            <person name="Johnson M."/>
            <person name="Bhonagiri V."/>
            <person name="Zhang X."/>
            <person name="Suruliraj S."/>
            <person name="Warren W."/>
            <person name="Chinwalla A."/>
            <person name="Mardis E.R."/>
            <person name="Wilson R.K."/>
        </authorList>
    </citation>
    <scope>NUCLEOTIDE SEQUENCE [LARGE SCALE GENOMIC DNA]</scope>
    <source>
        <strain evidence="1 2">YIT 12056</strain>
    </source>
</reference>